<evidence type="ECO:0000313" key="1">
    <source>
        <dbReference type="EMBL" id="KWZ83001.1"/>
    </source>
</evidence>
<gene>
    <name evidence="1" type="ORF">HMPREF3213_01486</name>
</gene>
<dbReference type="AlphaFoldDB" id="A0A133KTT2"/>
<protein>
    <submittedName>
        <fullName evidence="1">Uncharacterized protein</fullName>
    </submittedName>
</protein>
<reference evidence="2" key="1">
    <citation type="submission" date="2016-01" db="EMBL/GenBank/DDBJ databases">
        <authorList>
            <person name="Mitreva M."/>
            <person name="Pepin K.H."/>
            <person name="Mihindukulasuriya K.A."/>
            <person name="Fulton R."/>
            <person name="Fronick C."/>
            <person name="O'Laughlin M."/>
            <person name="Miner T."/>
            <person name="Herter B."/>
            <person name="Rosa B.A."/>
            <person name="Cordes M."/>
            <person name="Tomlinson C."/>
            <person name="Wollam A."/>
            <person name="Palsikar V.B."/>
            <person name="Mardis E.R."/>
            <person name="Wilson R.K."/>
        </authorList>
    </citation>
    <scope>NUCLEOTIDE SEQUENCE [LARGE SCALE GENOMIC DNA]</scope>
    <source>
        <strain evidence="2">GED7749B</strain>
    </source>
</reference>
<accession>A0A133KTT2</accession>
<sequence length="62" mass="7044">MHGWVITNAIFQITFFLYVNHYPSSVAFISIHFASRTSPGRLGDNTQYSKPGVHALSFNDHF</sequence>
<organism evidence="1 2">
    <name type="scientific">Heyndrickxia coagulans</name>
    <name type="common">Weizmannia coagulans</name>
    <dbReference type="NCBI Taxonomy" id="1398"/>
    <lineage>
        <taxon>Bacteria</taxon>
        <taxon>Bacillati</taxon>
        <taxon>Bacillota</taxon>
        <taxon>Bacilli</taxon>
        <taxon>Bacillales</taxon>
        <taxon>Bacillaceae</taxon>
        <taxon>Heyndrickxia</taxon>
    </lineage>
</organism>
<comment type="caution">
    <text evidence="1">The sequence shown here is derived from an EMBL/GenBank/DDBJ whole genome shotgun (WGS) entry which is preliminary data.</text>
</comment>
<dbReference type="EMBL" id="LRPN01000047">
    <property type="protein sequence ID" value="KWZ83001.1"/>
    <property type="molecule type" value="Genomic_DNA"/>
</dbReference>
<evidence type="ECO:0000313" key="2">
    <source>
        <dbReference type="Proteomes" id="UP000070376"/>
    </source>
</evidence>
<name>A0A133KTT2_HEYCO</name>
<proteinExistence type="predicted"/>
<dbReference type="Proteomes" id="UP000070376">
    <property type="component" value="Unassembled WGS sequence"/>
</dbReference>